<dbReference type="InterPro" id="IPR045768">
    <property type="entry name" value="SpoIIE_N"/>
</dbReference>
<comment type="caution">
    <text evidence="4">The sequence shown here is derived from an EMBL/GenBank/DDBJ whole genome shotgun (WGS) entry which is preliminary data.</text>
</comment>
<organism evidence="4 5">
    <name type="scientific">Romboutsia maritimum</name>
    <dbReference type="NCBI Taxonomy" id="2020948"/>
    <lineage>
        <taxon>Bacteria</taxon>
        <taxon>Bacillati</taxon>
        <taxon>Bacillota</taxon>
        <taxon>Clostridia</taxon>
        <taxon>Peptostreptococcales</taxon>
        <taxon>Peptostreptococcaceae</taxon>
        <taxon>Romboutsia</taxon>
    </lineage>
</organism>
<feature type="transmembrane region" description="Helical" evidence="2">
    <location>
        <begin position="259"/>
        <end position="278"/>
    </location>
</feature>
<name>A0A371ISX5_9FIRM</name>
<feature type="transmembrane region" description="Helical" evidence="2">
    <location>
        <begin position="29"/>
        <end position="56"/>
    </location>
</feature>
<dbReference type="EMBL" id="NOJZ02000010">
    <property type="protein sequence ID" value="RDY23586.1"/>
    <property type="molecule type" value="Genomic_DNA"/>
</dbReference>
<accession>A0A371ISX5</accession>
<proteinExistence type="predicted"/>
<dbReference type="InterPro" id="IPR014221">
    <property type="entry name" value="SpoII_E"/>
</dbReference>
<dbReference type="PANTHER" id="PTHR43156">
    <property type="entry name" value="STAGE II SPORULATION PROTEIN E-RELATED"/>
    <property type="match status" value="1"/>
</dbReference>
<evidence type="ECO:0000313" key="5">
    <source>
        <dbReference type="Proteomes" id="UP000243494"/>
    </source>
</evidence>
<dbReference type="EC" id="3.1.3.16" evidence="4"/>
<gene>
    <name evidence="4" type="primary">spoIIE</name>
    <name evidence="4" type="ORF">CHF27_007380</name>
</gene>
<dbReference type="InterPro" id="IPR036457">
    <property type="entry name" value="PPM-type-like_dom_sf"/>
</dbReference>
<dbReference type="SUPFAM" id="SSF81606">
    <property type="entry name" value="PP2C-like"/>
    <property type="match status" value="1"/>
</dbReference>
<dbReference type="AlphaFoldDB" id="A0A371ISX5"/>
<keyword evidence="2" id="KW-0472">Membrane</keyword>
<dbReference type="InterPro" id="IPR001932">
    <property type="entry name" value="PPM-type_phosphatase-like_dom"/>
</dbReference>
<feature type="domain" description="PPM-type phosphatase" evidence="3">
    <location>
        <begin position="585"/>
        <end position="786"/>
    </location>
</feature>
<dbReference type="InterPro" id="IPR052016">
    <property type="entry name" value="Bact_Sigma-Reg"/>
</dbReference>
<feature type="transmembrane region" description="Helical" evidence="2">
    <location>
        <begin position="138"/>
        <end position="156"/>
    </location>
</feature>
<dbReference type="PANTHER" id="PTHR43156:SF2">
    <property type="entry name" value="STAGE II SPORULATION PROTEIN E"/>
    <property type="match status" value="1"/>
</dbReference>
<dbReference type="Proteomes" id="UP000243494">
    <property type="component" value="Unassembled WGS sequence"/>
</dbReference>
<feature type="transmembrane region" description="Helical" evidence="2">
    <location>
        <begin position="226"/>
        <end position="252"/>
    </location>
</feature>
<keyword evidence="1 4" id="KW-0378">Hydrolase</keyword>
<feature type="transmembrane region" description="Helical" evidence="2">
    <location>
        <begin position="68"/>
        <end position="100"/>
    </location>
</feature>
<protein>
    <submittedName>
        <fullName evidence="4">Stage II sporulation protein E</fullName>
        <ecNumber evidence="4">3.1.3.16</ecNumber>
    </submittedName>
</protein>
<dbReference type="RefSeq" id="WP_095404567.1">
    <property type="nucleotide sequence ID" value="NZ_NOJZ02000010.1"/>
</dbReference>
<feature type="transmembrane region" description="Helical" evidence="2">
    <location>
        <begin position="176"/>
        <end position="196"/>
    </location>
</feature>
<dbReference type="PROSITE" id="PS51746">
    <property type="entry name" value="PPM_2"/>
    <property type="match status" value="1"/>
</dbReference>
<keyword evidence="5" id="KW-1185">Reference proteome</keyword>
<sequence>MQRNATAIKDKSLKSYDIKIGRYIDSNTVIFAIMGFLLSRSILVESIAPLGVAFYIYISKFDRYKIPVFILTLGGILLSTNDLGSIIKYSICLVIILAISKKLKQVNSTMKVAIICSMILLPISIGQAFLSSKYIYDLLITGIECVVTFIAVYIFSFGINLLVNINNRISVRLEEAISISLLITFSIMGLGNIAIFGISIRHVLATMLILIASIIGGPPMGATSGVLVGLAFIINNIISAIYMGVYSFAGLIGGAFNKVNKYLCILGYILSWIIMYAYTSGLSSNIMAIRDILIASLIVILLPERFFARIEKVMKTNVGSNEVIYDYIMRSKNLTNNRLVSMYKTYDELANTFDRIREKDKIMDHRDIANVIDMIHNDECKNCSMRRMCWESRFNHTYTMMYKILESFEEYGDININNIPNDFRKECMKPEEIVKVTNYYYKMFALDYEWILKFSESRKLIANQIRSISKSIEGLSKDLENNIFLDLEKEKNIYDELERYDIYVDRVSYLSKGKDDFEITIDKKLCDCGCLCENKIINVVSDLMNYNLAAQKIGCRGLGEKCKIILTKAEKYKAITDVSIMSRDGYMLCGDNYTYMDINDGKYMMAISDGMGKGKKAYEESSITIDILEKMMDAKIENEIVINTINNMLLLKSSDEMFSTIDLGIVDLKKGMLETVKMGACSTYIKREDGEVDLISSSSLPVGILSDVTLDRKTVKLSDGDYIIMVSDGIVDAGKNKDFGDNWLIYFLQNIETTNPKEISNLVLDRALEIQMGEVEDDMTVLVTKIYSN</sequence>
<evidence type="ECO:0000256" key="2">
    <source>
        <dbReference type="SAM" id="Phobius"/>
    </source>
</evidence>
<dbReference type="NCBIfam" id="TIGR02865">
    <property type="entry name" value="spore_II_E"/>
    <property type="match status" value="1"/>
</dbReference>
<dbReference type="Gene3D" id="3.60.40.10">
    <property type="entry name" value="PPM-type phosphatase domain"/>
    <property type="match status" value="1"/>
</dbReference>
<evidence type="ECO:0000313" key="4">
    <source>
        <dbReference type="EMBL" id="RDY23586.1"/>
    </source>
</evidence>
<dbReference type="SMART" id="SM00331">
    <property type="entry name" value="PP2C_SIG"/>
    <property type="match status" value="1"/>
</dbReference>
<dbReference type="GO" id="GO:0004722">
    <property type="term" value="F:protein serine/threonine phosphatase activity"/>
    <property type="evidence" value="ECO:0007669"/>
    <property type="project" value="UniProtKB-EC"/>
</dbReference>
<reference evidence="4 5" key="1">
    <citation type="journal article" date="2017" name="Genome Announc.">
        <title>Draft Genome Sequence of Romboutsia maritimum sp. nov. Strain CCRI-22766(T), Isolated from Coastal Estuarine Mud.</title>
        <authorList>
            <person name="Maheux A.F."/>
            <person name="Boudreau D.K."/>
            <person name="Berube E."/>
            <person name="Boissinot M."/>
            <person name="Raymond F."/>
            <person name="Brodeur S."/>
            <person name="Corbeil J."/>
            <person name="Brightwell G."/>
            <person name="Broda D."/>
            <person name="Omar R.F."/>
            <person name="Bergeron M.G."/>
        </authorList>
    </citation>
    <scope>NUCLEOTIDE SEQUENCE [LARGE SCALE GENOMIC DNA]</scope>
    <source>
        <strain evidence="4 5">CCRI-22766</strain>
    </source>
</reference>
<dbReference type="Pfam" id="PF19732">
    <property type="entry name" value="SpoIIE_N"/>
    <property type="match status" value="1"/>
</dbReference>
<evidence type="ECO:0000259" key="3">
    <source>
        <dbReference type="PROSITE" id="PS51746"/>
    </source>
</evidence>
<evidence type="ECO:0000256" key="1">
    <source>
        <dbReference type="ARBA" id="ARBA00022801"/>
    </source>
</evidence>
<keyword evidence="2" id="KW-0812">Transmembrane</keyword>
<keyword evidence="2" id="KW-1133">Transmembrane helix</keyword>
<dbReference type="Pfam" id="PF07228">
    <property type="entry name" value="SpoIIE"/>
    <property type="match status" value="1"/>
</dbReference>
<dbReference type="OrthoDB" id="9763774at2"/>
<feature type="transmembrane region" description="Helical" evidence="2">
    <location>
        <begin position="112"/>
        <end position="131"/>
    </location>
</feature>